<evidence type="ECO:0000313" key="2">
    <source>
        <dbReference type="Proteomes" id="UP000197446"/>
    </source>
</evidence>
<sequence>MEDHVEVRGGKRPVEPLMPDVGELFVAALREHFGPAASAVAEREWQLSEHPHPVLPARTVRRAVACADSALSFLQGQAQLMQIEFSAVMGGWRFRQVVDRLGLDRARLSPERRQALDQLMAPHFVSALPASPESLAERLSALLTADWH</sequence>
<proteinExistence type="predicted"/>
<gene>
    <name evidence="1" type="ORF">CDO81_17630</name>
</gene>
<protein>
    <submittedName>
        <fullName evidence="1">Uncharacterized protein</fullName>
    </submittedName>
</protein>
<name>A0A254N769_9BURK</name>
<dbReference type="Proteomes" id="UP000197446">
    <property type="component" value="Unassembled WGS sequence"/>
</dbReference>
<dbReference type="AlphaFoldDB" id="A0A254N769"/>
<keyword evidence="2" id="KW-1185">Reference proteome</keyword>
<organism evidence="1 2">
    <name type="scientific">Roseateles puraquae</name>
    <dbReference type="NCBI Taxonomy" id="431059"/>
    <lineage>
        <taxon>Bacteria</taxon>
        <taxon>Pseudomonadati</taxon>
        <taxon>Pseudomonadota</taxon>
        <taxon>Betaproteobacteria</taxon>
        <taxon>Burkholderiales</taxon>
        <taxon>Sphaerotilaceae</taxon>
        <taxon>Roseateles</taxon>
    </lineage>
</organism>
<comment type="caution">
    <text evidence="1">The sequence shown here is derived from an EMBL/GenBank/DDBJ whole genome shotgun (WGS) entry which is preliminary data.</text>
</comment>
<accession>A0A254N769</accession>
<dbReference type="EMBL" id="NISI01000007">
    <property type="protein sequence ID" value="OWR02652.1"/>
    <property type="molecule type" value="Genomic_DNA"/>
</dbReference>
<reference evidence="1 2" key="1">
    <citation type="journal article" date="2007" name="Int. J. Syst. Evol. Microbiol.">
        <title>Description of Pelomonas aquatica sp. nov. and Pelomonas puraquae sp. nov., isolated from industrial and haemodialysis water.</title>
        <authorList>
            <person name="Gomila M."/>
            <person name="Bowien B."/>
            <person name="Falsen E."/>
            <person name="Moore E.R."/>
            <person name="Lalucat J."/>
        </authorList>
    </citation>
    <scope>NUCLEOTIDE SEQUENCE [LARGE SCALE GENOMIC DNA]</scope>
    <source>
        <strain evidence="1 2">CCUG 52769</strain>
    </source>
</reference>
<evidence type="ECO:0000313" key="1">
    <source>
        <dbReference type="EMBL" id="OWR02652.1"/>
    </source>
</evidence>